<evidence type="ECO:0000256" key="4">
    <source>
        <dbReference type="ARBA" id="ARBA00022989"/>
    </source>
</evidence>
<evidence type="ECO:0000256" key="2">
    <source>
        <dbReference type="ARBA" id="ARBA00009025"/>
    </source>
</evidence>
<feature type="transmembrane region" description="Helical" evidence="7">
    <location>
        <begin position="132"/>
        <end position="151"/>
    </location>
</feature>
<evidence type="ECO:0000256" key="5">
    <source>
        <dbReference type="ARBA" id="ARBA00023136"/>
    </source>
</evidence>
<proteinExistence type="inferred from homology"/>
<sequence length="491" mass="51744">MTLPLLSLSVFLPLLGAALLLLLRSRGRRTAFTIGIGTAALTLLATGLVWARGVPGGFAQLEELPWIPAIGAAYRLGVDGVSLPLVLLTATLFLATLIYSANTREQPASFVALMLLLETACLGAFLALDLLLFYVFFEVTLVGMYFIIAGWGHDNPKQAALMFFIYTLVGSLFLLLAILALYLGAAPHTFDMRALLAHPPLGGTAAVLTFGALALAFAIKTPLFPFHTWLPTAHTAAPAAGSAILAGVLLKLGCYGFIRFGLQMTPDAFRQLAPYVLGLAVFSALYGAFAALGQTDIKRMVAYTSVNHMGYVVFGVAAAALSPAGGPFGLDGAVLQMVSHGIVTGGLFLLIGALQDRTHTRDMGQLGGLAPAYPVLSGLFILASFASLGLPALAHFPAEFQIFLGGYQVAPVATALLLVGLIITTALYLRAIQRVFLGEQPAVLSPLGDLDARELWAIGPLVVLIVLIGIYPELLLGLIHATQRLIMAGHE</sequence>
<protein>
    <submittedName>
        <fullName evidence="9">NADH-quinone oxidoreductase subunit M</fullName>
    </submittedName>
</protein>
<feature type="transmembrane region" description="Helical" evidence="7">
    <location>
        <begin position="366"/>
        <end position="389"/>
    </location>
</feature>
<gene>
    <name evidence="9" type="ORF">J4D97_15670</name>
</gene>
<dbReference type="NCBIfam" id="TIGR01972">
    <property type="entry name" value="NDH_I_M"/>
    <property type="match status" value="1"/>
</dbReference>
<evidence type="ECO:0000256" key="3">
    <source>
        <dbReference type="ARBA" id="ARBA00022692"/>
    </source>
</evidence>
<feature type="transmembrane region" description="Helical" evidence="7">
    <location>
        <begin position="163"/>
        <end position="185"/>
    </location>
</feature>
<dbReference type="EMBL" id="JAGETX010000009">
    <property type="protein sequence ID" value="MBO3272099.1"/>
    <property type="molecule type" value="Genomic_DNA"/>
</dbReference>
<feature type="transmembrane region" description="Helical" evidence="7">
    <location>
        <begin position="205"/>
        <end position="224"/>
    </location>
</feature>
<dbReference type="InterPro" id="IPR010227">
    <property type="entry name" value="NADH_Q_OxRdtase_chainM/4"/>
</dbReference>
<comment type="caution">
    <text evidence="9">The sequence shown here is derived from an EMBL/GenBank/DDBJ whole genome shotgun (WGS) entry which is preliminary data.</text>
</comment>
<dbReference type="Pfam" id="PF00361">
    <property type="entry name" value="Proton_antipo_M"/>
    <property type="match status" value="1"/>
</dbReference>
<feature type="transmembrane region" description="Helical" evidence="7">
    <location>
        <begin position="409"/>
        <end position="429"/>
    </location>
</feature>
<keyword evidence="10" id="KW-1185">Reference proteome</keyword>
<dbReference type="InterPro" id="IPR003918">
    <property type="entry name" value="NADH_UbQ_OxRdtase"/>
</dbReference>
<evidence type="ECO:0000256" key="6">
    <source>
        <dbReference type="RuleBase" id="RU000320"/>
    </source>
</evidence>
<dbReference type="PANTHER" id="PTHR43507">
    <property type="entry name" value="NADH-UBIQUINONE OXIDOREDUCTASE CHAIN 4"/>
    <property type="match status" value="1"/>
</dbReference>
<name>A0ABS3THN6_9BACT</name>
<evidence type="ECO:0000256" key="7">
    <source>
        <dbReference type="SAM" id="Phobius"/>
    </source>
</evidence>
<feature type="transmembrane region" description="Helical" evidence="7">
    <location>
        <begin position="236"/>
        <end position="260"/>
    </location>
</feature>
<comment type="similarity">
    <text evidence="2">Belongs to the complex I subunit 4 family.</text>
</comment>
<accession>A0ABS3THN6</accession>
<evidence type="ECO:0000313" key="10">
    <source>
        <dbReference type="Proteomes" id="UP000670527"/>
    </source>
</evidence>
<keyword evidence="4 7" id="KW-1133">Transmembrane helix</keyword>
<keyword evidence="3 6" id="KW-0812">Transmembrane</keyword>
<dbReference type="PANTHER" id="PTHR43507:SF1">
    <property type="entry name" value="NADH-UBIQUINONE OXIDOREDUCTASE CHAIN 4"/>
    <property type="match status" value="1"/>
</dbReference>
<organism evidence="9 10">
    <name type="scientific">Hymenobacter defluvii</name>
    <dbReference type="NCBI Taxonomy" id="2054411"/>
    <lineage>
        <taxon>Bacteria</taxon>
        <taxon>Pseudomonadati</taxon>
        <taxon>Bacteroidota</taxon>
        <taxon>Cytophagia</taxon>
        <taxon>Cytophagales</taxon>
        <taxon>Hymenobacteraceae</taxon>
        <taxon>Hymenobacter</taxon>
    </lineage>
</organism>
<feature type="transmembrane region" description="Helical" evidence="7">
    <location>
        <begin position="6"/>
        <end position="23"/>
    </location>
</feature>
<feature type="transmembrane region" description="Helical" evidence="7">
    <location>
        <begin position="108"/>
        <end position="126"/>
    </location>
</feature>
<feature type="transmembrane region" description="Helical" evidence="7">
    <location>
        <begin position="455"/>
        <end position="479"/>
    </location>
</feature>
<feature type="transmembrane region" description="Helical" evidence="7">
    <location>
        <begin position="81"/>
        <end position="101"/>
    </location>
</feature>
<feature type="domain" description="NADH:quinone oxidoreductase/Mrp antiporter transmembrane" evidence="8">
    <location>
        <begin position="127"/>
        <end position="423"/>
    </location>
</feature>
<feature type="transmembrane region" description="Helical" evidence="7">
    <location>
        <begin position="300"/>
        <end position="321"/>
    </location>
</feature>
<evidence type="ECO:0000256" key="1">
    <source>
        <dbReference type="ARBA" id="ARBA00004127"/>
    </source>
</evidence>
<keyword evidence="5 7" id="KW-0472">Membrane</keyword>
<dbReference type="Proteomes" id="UP000670527">
    <property type="component" value="Unassembled WGS sequence"/>
</dbReference>
<feature type="transmembrane region" description="Helical" evidence="7">
    <location>
        <begin position="272"/>
        <end position="293"/>
    </location>
</feature>
<dbReference type="RefSeq" id="WP_208308369.1">
    <property type="nucleotide sequence ID" value="NZ_JAGETX010000009.1"/>
</dbReference>
<dbReference type="PRINTS" id="PR01437">
    <property type="entry name" value="NUOXDRDTASE4"/>
</dbReference>
<feature type="transmembrane region" description="Helical" evidence="7">
    <location>
        <begin position="333"/>
        <end position="354"/>
    </location>
</feature>
<reference evidence="9 10" key="1">
    <citation type="submission" date="2021-03" db="EMBL/GenBank/DDBJ databases">
        <authorList>
            <person name="Kim M.K."/>
        </authorList>
    </citation>
    <scope>NUCLEOTIDE SEQUENCE [LARGE SCALE GENOMIC DNA]</scope>
    <source>
        <strain evidence="9 10">BT507</strain>
    </source>
</reference>
<dbReference type="InterPro" id="IPR001750">
    <property type="entry name" value="ND/Mrp_TM"/>
</dbReference>
<evidence type="ECO:0000259" key="8">
    <source>
        <dbReference type="Pfam" id="PF00361"/>
    </source>
</evidence>
<evidence type="ECO:0000313" key="9">
    <source>
        <dbReference type="EMBL" id="MBO3272099.1"/>
    </source>
</evidence>
<feature type="transmembrane region" description="Helical" evidence="7">
    <location>
        <begin position="30"/>
        <end position="51"/>
    </location>
</feature>
<comment type="subcellular location">
    <subcellularLocation>
        <location evidence="1">Endomembrane system</location>
        <topology evidence="1">Multi-pass membrane protein</topology>
    </subcellularLocation>
    <subcellularLocation>
        <location evidence="6">Membrane</location>
        <topology evidence="6">Multi-pass membrane protein</topology>
    </subcellularLocation>
</comment>